<feature type="compositionally biased region" description="Pro residues" evidence="1">
    <location>
        <begin position="447"/>
        <end position="456"/>
    </location>
</feature>
<feature type="chain" id="PRO_5047107698" description="Aromatic ring-opening dioxygenase LigA" evidence="3">
    <location>
        <begin position="20"/>
        <end position="456"/>
    </location>
</feature>
<evidence type="ECO:0008006" key="6">
    <source>
        <dbReference type="Google" id="ProtNLM"/>
    </source>
</evidence>
<feature type="region of interest" description="Disordered" evidence="1">
    <location>
        <begin position="354"/>
        <end position="386"/>
    </location>
</feature>
<name>A0ABW1FKS4_9ACTN</name>
<evidence type="ECO:0000313" key="4">
    <source>
        <dbReference type="EMBL" id="MFC5894460.1"/>
    </source>
</evidence>
<keyword evidence="3" id="KW-0732">Signal</keyword>
<sequence>MAALSAVAWAPGAVGTASAADGTADLTKVPRYATAPDATPVKGRASAADAPEIGKGTYTDSIERGEQKYYTVPLDARSTAYFSVVAAPPPGTKVEDHTDRLKISVQDVNGAICDREADPAFRGDGMAYPIADYATRSVDGDGSRCRSAGAYYLVVTREGSATSGPQAWPIEITHLSEPGLKDTAPTVPADGGPSATPPPPASGTKRKARGGAGFHSAGGVDTGLWKDRIRPGESRFYRVPVDWGQRLNLSAELPNAAGGTAEGISKALGVTAYNPARGVIDDDTFVFYDGRPAASRLFTAPVAYGNRFAVSDDVRAMRVAGWYYLEVTLHPDAARFFPQGADLTLRVDVRGTARPGPGYAGPAGDFSVRPGDREAAGKGLPGEQAGGGNLRTLGYAGIATGAVLLAALGSWTLLARRTAATATAAGPALSPQAHAAEPTRSGARAPGIPPGWPDRR</sequence>
<evidence type="ECO:0000313" key="5">
    <source>
        <dbReference type="Proteomes" id="UP001596241"/>
    </source>
</evidence>
<keyword evidence="5" id="KW-1185">Reference proteome</keyword>
<gene>
    <name evidence="4" type="ORF">ACFP3M_16730</name>
</gene>
<accession>A0ABW1FKS4</accession>
<comment type="caution">
    <text evidence="4">The sequence shown here is derived from an EMBL/GenBank/DDBJ whole genome shotgun (WGS) entry which is preliminary data.</text>
</comment>
<protein>
    <recommendedName>
        <fullName evidence="6">Aromatic ring-opening dioxygenase LigA</fullName>
    </recommendedName>
</protein>
<dbReference type="RefSeq" id="WP_345089237.1">
    <property type="nucleotide sequence ID" value="NZ_BAAAWG010000015.1"/>
</dbReference>
<keyword evidence="2" id="KW-0472">Membrane</keyword>
<dbReference type="EMBL" id="JBHSPW010000007">
    <property type="protein sequence ID" value="MFC5894460.1"/>
    <property type="molecule type" value="Genomic_DNA"/>
</dbReference>
<proteinExistence type="predicted"/>
<organism evidence="4 5">
    <name type="scientific">Streptomyces ramulosus</name>
    <dbReference type="NCBI Taxonomy" id="47762"/>
    <lineage>
        <taxon>Bacteria</taxon>
        <taxon>Bacillati</taxon>
        <taxon>Actinomycetota</taxon>
        <taxon>Actinomycetes</taxon>
        <taxon>Kitasatosporales</taxon>
        <taxon>Streptomycetaceae</taxon>
        <taxon>Streptomyces</taxon>
    </lineage>
</organism>
<reference evidence="5" key="1">
    <citation type="journal article" date="2019" name="Int. J. Syst. Evol. Microbiol.">
        <title>The Global Catalogue of Microorganisms (GCM) 10K type strain sequencing project: providing services to taxonomists for standard genome sequencing and annotation.</title>
        <authorList>
            <consortium name="The Broad Institute Genomics Platform"/>
            <consortium name="The Broad Institute Genome Sequencing Center for Infectious Disease"/>
            <person name="Wu L."/>
            <person name="Ma J."/>
        </authorList>
    </citation>
    <scope>NUCLEOTIDE SEQUENCE [LARGE SCALE GENOMIC DNA]</scope>
    <source>
        <strain evidence="5">CGMCC 1.15809</strain>
    </source>
</reference>
<keyword evidence="2" id="KW-1133">Transmembrane helix</keyword>
<evidence type="ECO:0000256" key="3">
    <source>
        <dbReference type="SAM" id="SignalP"/>
    </source>
</evidence>
<feature type="region of interest" description="Disordered" evidence="1">
    <location>
        <begin position="423"/>
        <end position="456"/>
    </location>
</feature>
<evidence type="ECO:0000256" key="2">
    <source>
        <dbReference type="SAM" id="Phobius"/>
    </source>
</evidence>
<keyword evidence="2" id="KW-0812">Transmembrane</keyword>
<feature type="transmembrane region" description="Helical" evidence="2">
    <location>
        <begin position="393"/>
        <end position="414"/>
    </location>
</feature>
<feature type="region of interest" description="Disordered" evidence="1">
    <location>
        <begin position="36"/>
        <end position="58"/>
    </location>
</feature>
<dbReference type="Proteomes" id="UP001596241">
    <property type="component" value="Unassembled WGS sequence"/>
</dbReference>
<evidence type="ECO:0000256" key="1">
    <source>
        <dbReference type="SAM" id="MobiDB-lite"/>
    </source>
</evidence>
<feature type="signal peptide" evidence="3">
    <location>
        <begin position="1"/>
        <end position="19"/>
    </location>
</feature>
<feature type="region of interest" description="Disordered" evidence="1">
    <location>
        <begin position="177"/>
        <end position="213"/>
    </location>
</feature>
<feature type="compositionally biased region" description="Low complexity" evidence="1">
    <location>
        <begin position="354"/>
        <end position="364"/>
    </location>
</feature>